<feature type="domain" description="Aldehyde dehydrogenase" evidence="5">
    <location>
        <begin position="157"/>
        <end position="220"/>
    </location>
</feature>
<feature type="domain" description="Aldehyde dehydrogenase" evidence="5">
    <location>
        <begin position="243"/>
        <end position="383"/>
    </location>
</feature>
<dbReference type="Gene3D" id="3.40.605.10">
    <property type="entry name" value="Aldehyde Dehydrogenase, Chain A, domain 1"/>
    <property type="match status" value="3"/>
</dbReference>
<sequence>MPSTFIKTFDTPAYKGTITIPLGLYINGEFVDPVEGGTIDVVNPATGKVVTSIAAGTKADIDIAAQAAKKAYKTSWGLKVPGAQRGKLMSKLAVLMEEHIAEFAALDALANGKAYNTAYGRDNKGAIAVMQYYAGWADKINGKTIEGQIIPWNVPRQAISEHPLIEKVAFTGSTLTGRKIMEAAAKSNLKPVTLELGGKSPNIIFDDADLEQAVKWAIHEHIRQVLGPSSQSRHARSRLAILFHPTTYQGPQVSKTQFERIMGYITSGKNDGATVHLGGKQIGQEGYFIEPTIFTECQPDMKIVREEIFGPVACVMKFETEDEVVEQANDTSYGLAASVFTKDIDRAIRVAHALEAGTCMDKLLRANQTEISMPFGGFKQSGNWS</sequence>
<dbReference type="InterPro" id="IPR029510">
    <property type="entry name" value="Ald_DH_CS_GLU"/>
</dbReference>
<comment type="caution">
    <text evidence="6">The sequence shown here is derived from an EMBL/GenBank/DDBJ whole genome shotgun (WGS) entry which is preliminary data.</text>
</comment>
<evidence type="ECO:0000313" key="7">
    <source>
        <dbReference type="Proteomes" id="UP000714275"/>
    </source>
</evidence>
<dbReference type="Pfam" id="PF00171">
    <property type="entry name" value="Aldedh"/>
    <property type="match status" value="3"/>
</dbReference>
<dbReference type="EMBL" id="JABBWD010000010">
    <property type="protein sequence ID" value="KAG1779901.1"/>
    <property type="molecule type" value="Genomic_DNA"/>
</dbReference>
<evidence type="ECO:0000256" key="2">
    <source>
        <dbReference type="ARBA" id="ARBA00023002"/>
    </source>
</evidence>
<dbReference type="InterPro" id="IPR016162">
    <property type="entry name" value="Ald_DH_N"/>
</dbReference>
<name>A0A9P7A0C9_9AGAM</name>
<protein>
    <submittedName>
        <fullName evidence="6">1-pyrroline-5-carboxylate dehydrogenase</fullName>
    </submittedName>
</protein>
<feature type="domain" description="Aldehyde dehydrogenase" evidence="5">
    <location>
        <begin position="34"/>
        <end position="147"/>
    </location>
</feature>
<evidence type="ECO:0000256" key="3">
    <source>
        <dbReference type="PROSITE-ProRule" id="PRU10007"/>
    </source>
</evidence>
<dbReference type="GO" id="GO:0016620">
    <property type="term" value="F:oxidoreductase activity, acting on the aldehyde or oxo group of donors, NAD or NADP as acceptor"/>
    <property type="evidence" value="ECO:0007669"/>
    <property type="project" value="InterPro"/>
</dbReference>
<dbReference type="SUPFAM" id="SSF53720">
    <property type="entry name" value="ALDH-like"/>
    <property type="match status" value="1"/>
</dbReference>
<dbReference type="PROSITE" id="PS00687">
    <property type="entry name" value="ALDEHYDE_DEHYDR_GLU"/>
    <property type="match status" value="1"/>
</dbReference>
<organism evidence="6 7">
    <name type="scientific">Suillus placidus</name>
    <dbReference type="NCBI Taxonomy" id="48579"/>
    <lineage>
        <taxon>Eukaryota</taxon>
        <taxon>Fungi</taxon>
        <taxon>Dikarya</taxon>
        <taxon>Basidiomycota</taxon>
        <taxon>Agaricomycotina</taxon>
        <taxon>Agaricomycetes</taxon>
        <taxon>Agaricomycetidae</taxon>
        <taxon>Boletales</taxon>
        <taxon>Suillineae</taxon>
        <taxon>Suillaceae</taxon>
        <taxon>Suillus</taxon>
    </lineage>
</organism>
<dbReference type="InterPro" id="IPR016161">
    <property type="entry name" value="Ald_DH/histidinol_DH"/>
</dbReference>
<dbReference type="Proteomes" id="UP000714275">
    <property type="component" value="Unassembled WGS sequence"/>
</dbReference>
<dbReference type="InterPro" id="IPR016163">
    <property type="entry name" value="Ald_DH_C"/>
</dbReference>
<accession>A0A9P7A0C9</accession>
<keyword evidence="7" id="KW-1185">Reference proteome</keyword>
<reference evidence="6" key="1">
    <citation type="journal article" date="2020" name="New Phytol.">
        <title>Comparative genomics reveals dynamic genome evolution in host specialist ectomycorrhizal fungi.</title>
        <authorList>
            <person name="Lofgren L.A."/>
            <person name="Nguyen N.H."/>
            <person name="Vilgalys R."/>
            <person name="Ruytinx J."/>
            <person name="Liao H.L."/>
            <person name="Branco S."/>
            <person name="Kuo A."/>
            <person name="LaButti K."/>
            <person name="Lipzen A."/>
            <person name="Andreopoulos W."/>
            <person name="Pangilinan J."/>
            <person name="Riley R."/>
            <person name="Hundley H."/>
            <person name="Na H."/>
            <person name="Barry K."/>
            <person name="Grigoriev I.V."/>
            <person name="Stajich J.E."/>
            <person name="Kennedy P.G."/>
        </authorList>
    </citation>
    <scope>NUCLEOTIDE SEQUENCE</scope>
    <source>
        <strain evidence="6">DOB743</strain>
    </source>
</reference>
<dbReference type="Gene3D" id="3.40.309.10">
    <property type="entry name" value="Aldehyde Dehydrogenase, Chain A, domain 2"/>
    <property type="match status" value="1"/>
</dbReference>
<evidence type="ECO:0000313" key="6">
    <source>
        <dbReference type="EMBL" id="KAG1779901.1"/>
    </source>
</evidence>
<evidence type="ECO:0000256" key="1">
    <source>
        <dbReference type="ARBA" id="ARBA00009986"/>
    </source>
</evidence>
<dbReference type="OrthoDB" id="310895at2759"/>
<feature type="active site" evidence="3">
    <location>
        <position position="195"/>
    </location>
</feature>
<comment type="similarity">
    <text evidence="1 4">Belongs to the aldehyde dehydrogenase family.</text>
</comment>
<dbReference type="PANTHER" id="PTHR11699">
    <property type="entry name" value="ALDEHYDE DEHYDROGENASE-RELATED"/>
    <property type="match status" value="1"/>
</dbReference>
<dbReference type="InterPro" id="IPR015590">
    <property type="entry name" value="Aldehyde_DH_dom"/>
</dbReference>
<gene>
    <name evidence="6" type="ORF">EV702DRAFT_1211195</name>
</gene>
<evidence type="ECO:0000256" key="4">
    <source>
        <dbReference type="RuleBase" id="RU003345"/>
    </source>
</evidence>
<evidence type="ECO:0000259" key="5">
    <source>
        <dbReference type="Pfam" id="PF00171"/>
    </source>
</evidence>
<proteinExistence type="inferred from homology"/>
<dbReference type="AlphaFoldDB" id="A0A9P7A0C9"/>
<keyword evidence="2 4" id="KW-0560">Oxidoreductase</keyword>